<evidence type="ECO:0000313" key="16">
    <source>
        <dbReference type="EMBL" id="RIX32330.1"/>
    </source>
</evidence>
<dbReference type="OrthoDB" id="7051241at2"/>
<dbReference type="RefSeq" id="WP_119532169.1">
    <property type="nucleotide sequence ID" value="NZ_QXTF01000001.1"/>
</dbReference>
<keyword evidence="7 9" id="KW-0472">Membrane</keyword>
<evidence type="ECO:0000256" key="11">
    <source>
        <dbReference type="RuleBase" id="RU003357"/>
    </source>
</evidence>
<dbReference type="InterPro" id="IPR037066">
    <property type="entry name" value="Plug_dom_sf"/>
</dbReference>
<dbReference type="GO" id="GO:0009279">
    <property type="term" value="C:cell outer membrane"/>
    <property type="evidence" value="ECO:0007669"/>
    <property type="project" value="UniProtKB-SubCell"/>
</dbReference>
<dbReference type="InterPro" id="IPR010917">
    <property type="entry name" value="TonB_rcpt_CS"/>
</dbReference>
<dbReference type="PROSITE" id="PS52016">
    <property type="entry name" value="TONB_DEPENDENT_REC_3"/>
    <property type="match status" value="1"/>
</dbReference>
<evidence type="ECO:0000313" key="17">
    <source>
        <dbReference type="Proteomes" id="UP000285023"/>
    </source>
</evidence>
<dbReference type="Gene3D" id="2.40.170.20">
    <property type="entry name" value="TonB-dependent receptor, beta-barrel domain"/>
    <property type="match status" value="1"/>
</dbReference>
<evidence type="ECO:0000256" key="2">
    <source>
        <dbReference type="ARBA" id="ARBA00022448"/>
    </source>
</evidence>
<dbReference type="InterPro" id="IPR039426">
    <property type="entry name" value="TonB-dep_rcpt-like"/>
</dbReference>
<keyword evidence="17" id="KW-1185">Reference proteome</keyword>
<evidence type="ECO:0000256" key="3">
    <source>
        <dbReference type="ARBA" id="ARBA00022452"/>
    </source>
</evidence>
<keyword evidence="5 13" id="KW-0732">Signal</keyword>
<comment type="subcellular location">
    <subcellularLocation>
        <location evidence="1 9">Cell outer membrane</location>
        <topology evidence="1 9">Multi-pass membrane protein</topology>
    </subcellularLocation>
</comment>
<feature type="domain" description="TonB-dependent receptor-like beta-barrel" evidence="14">
    <location>
        <begin position="438"/>
        <end position="1009"/>
    </location>
</feature>
<dbReference type="InterPro" id="IPR000531">
    <property type="entry name" value="Beta-barrel_TonB"/>
</dbReference>
<evidence type="ECO:0000256" key="4">
    <source>
        <dbReference type="ARBA" id="ARBA00022692"/>
    </source>
</evidence>
<keyword evidence="4 9" id="KW-0812">Transmembrane</keyword>
<accession>A0A418Q376</accession>
<evidence type="ECO:0000256" key="13">
    <source>
        <dbReference type="SAM" id="SignalP"/>
    </source>
</evidence>
<dbReference type="Pfam" id="PF07715">
    <property type="entry name" value="Plug"/>
    <property type="match status" value="1"/>
</dbReference>
<dbReference type="Pfam" id="PF00593">
    <property type="entry name" value="TonB_dep_Rec_b-barrel"/>
    <property type="match status" value="1"/>
</dbReference>
<evidence type="ECO:0000256" key="5">
    <source>
        <dbReference type="ARBA" id="ARBA00022729"/>
    </source>
</evidence>
<feature type="domain" description="TonB-dependent receptor plug" evidence="15">
    <location>
        <begin position="79"/>
        <end position="189"/>
    </location>
</feature>
<dbReference type="PROSITE" id="PS01156">
    <property type="entry name" value="TONB_DEPENDENT_REC_2"/>
    <property type="match status" value="1"/>
</dbReference>
<evidence type="ECO:0000256" key="8">
    <source>
        <dbReference type="ARBA" id="ARBA00023237"/>
    </source>
</evidence>
<keyword evidence="8 9" id="KW-0998">Cell outer membrane</keyword>
<evidence type="ECO:0000259" key="14">
    <source>
        <dbReference type="Pfam" id="PF00593"/>
    </source>
</evidence>
<dbReference type="InterPro" id="IPR012910">
    <property type="entry name" value="Plug_dom"/>
</dbReference>
<dbReference type="PANTHER" id="PTHR47234:SF2">
    <property type="entry name" value="TONB-DEPENDENT RECEPTOR"/>
    <property type="match status" value="1"/>
</dbReference>
<evidence type="ECO:0000256" key="7">
    <source>
        <dbReference type="ARBA" id="ARBA00023136"/>
    </source>
</evidence>
<dbReference type="EMBL" id="QXTF01000001">
    <property type="protein sequence ID" value="RIX32330.1"/>
    <property type="molecule type" value="Genomic_DNA"/>
</dbReference>
<evidence type="ECO:0000256" key="10">
    <source>
        <dbReference type="PROSITE-ProRule" id="PRU10144"/>
    </source>
</evidence>
<feature type="signal peptide" evidence="13">
    <location>
        <begin position="1"/>
        <end position="27"/>
    </location>
</feature>
<proteinExistence type="inferred from homology"/>
<dbReference type="SUPFAM" id="SSF56935">
    <property type="entry name" value="Porins"/>
    <property type="match status" value="1"/>
</dbReference>
<comment type="similarity">
    <text evidence="9 11">Belongs to the TonB-dependent receptor family.</text>
</comment>
<evidence type="ECO:0000256" key="6">
    <source>
        <dbReference type="ARBA" id="ARBA00023077"/>
    </source>
</evidence>
<organism evidence="16 17">
    <name type="scientific">Sphingomonas edaphi</name>
    <dbReference type="NCBI Taxonomy" id="2315689"/>
    <lineage>
        <taxon>Bacteria</taxon>
        <taxon>Pseudomonadati</taxon>
        <taxon>Pseudomonadota</taxon>
        <taxon>Alphaproteobacteria</taxon>
        <taxon>Sphingomonadales</taxon>
        <taxon>Sphingomonadaceae</taxon>
        <taxon>Sphingomonas</taxon>
    </lineage>
</organism>
<gene>
    <name evidence="16" type="ORF">D3M59_05100</name>
</gene>
<evidence type="ECO:0000259" key="15">
    <source>
        <dbReference type="Pfam" id="PF07715"/>
    </source>
</evidence>
<evidence type="ECO:0000256" key="12">
    <source>
        <dbReference type="SAM" id="MobiDB-lite"/>
    </source>
</evidence>
<keyword evidence="16" id="KW-0675">Receptor</keyword>
<keyword evidence="3 9" id="KW-1134">Transmembrane beta strand</keyword>
<keyword evidence="6 11" id="KW-0798">TonB box</keyword>
<dbReference type="PANTHER" id="PTHR47234">
    <property type="match status" value="1"/>
</dbReference>
<dbReference type="AlphaFoldDB" id="A0A418Q376"/>
<feature type="region of interest" description="Disordered" evidence="12">
    <location>
        <begin position="27"/>
        <end position="61"/>
    </location>
</feature>
<evidence type="ECO:0000256" key="1">
    <source>
        <dbReference type="ARBA" id="ARBA00004571"/>
    </source>
</evidence>
<comment type="caution">
    <text evidence="16">The sequence shown here is derived from an EMBL/GenBank/DDBJ whole genome shotgun (WGS) entry which is preliminary data.</text>
</comment>
<reference evidence="16 17" key="1">
    <citation type="submission" date="2018-09" db="EMBL/GenBank/DDBJ databases">
        <title>Sphingomonas sp. DAC4.</title>
        <authorList>
            <person name="Seo T."/>
        </authorList>
    </citation>
    <scope>NUCLEOTIDE SEQUENCE [LARGE SCALE GENOMIC DNA]</scope>
    <source>
        <strain evidence="16 17">DAC4</strain>
    </source>
</reference>
<dbReference type="Proteomes" id="UP000285023">
    <property type="component" value="Unassembled WGS sequence"/>
</dbReference>
<name>A0A418Q376_9SPHN</name>
<dbReference type="InterPro" id="IPR036942">
    <property type="entry name" value="Beta-barrel_TonB_sf"/>
</dbReference>
<feature type="chain" id="PRO_5019079335" evidence="13">
    <location>
        <begin position="28"/>
        <end position="1051"/>
    </location>
</feature>
<keyword evidence="2 9" id="KW-0813">Transport</keyword>
<protein>
    <submittedName>
        <fullName evidence="16">TonB-dependent receptor</fullName>
    </submittedName>
</protein>
<evidence type="ECO:0000256" key="9">
    <source>
        <dbReference type="PROSITE-ProRule" id="PRU01360"/>
    </source>
</evidence>
<dbReference type="Gene3D" id="2.170.130.10">
    <property type="entry name" value="TonB-dependent receptor, plug domain"/>
    <property type="match status" value="1"/>
</dbReference>
<feature type="short sequence motif" description="TonB C-terminal box" evidence="10">
    <location>
        <begin position="1034"/>
        <end position="1051"/>
    </location>
</feature>
<sequence length="1051" mass="112622">MKLEFRSRLLATTLFVSAGMLASPAFAQDVPPAPDEDPAETTAPVEGSSPPSTSATGEPVREASDIVVTGSRIPQPNLTSSSPVTVVSSQEVKLQGTTRTEDLINSLPQSFAAQGSNISNGATGTATVNLRGLGTARTLVLINGRRLVPGDPRQPVADINFIPSALVKRVDVLTGGASSVYGADAVAGVVNFIMDTQFTGLRIDAQASVFNHNNGAREDIIDALDARGFPYPTKTSNNGGAQDISVSFGTGFDDDRGHIMAYATYRQQDAVLQSSRDYSACDKAALSPAQIAATGRTFTCGGSGTSALGTFLTNVGTFTVGPNRTFVTSNATTNPPFNFAPYNYFQRPDERYTLGAFAEYEIAPEARPYLEAMFMHDQSNAQIAPSGNFFNTSSINCNSPLLSAQQRNLICVTSNLVGYAVDDPTTPENEASAPTVFTDANGDTFNRAIVYPGRRNVEGGGRNDDLEHQAFRIVGGVRGDLARGLSYDASYQYGRTTLAETYQNDFSVTRLNRSLYVVTDPDTGLPVCNSVLDGTDVNCVPYDILAANNVSQDALDYLQTPGFLRGNVQETVANVNFTVELGEYGVKLPWSDRGVGLNVGGEYRKESLKFDTDTAFATGDLAGQGGATIGVEGEFDVRELFGEVQIPIVNDSFLYDFNISAGYRYSDYKVPATTTSEGNSFSTDTYKIAAELAPVRDIRLRASYNRSVRAPNVVELFSAQSVGLAGTEDPCSGDFDPTTDATAPSATAAQCALTGVTAGQYGNVPQNPANQYNSFLGGNPNLAPEVADSYTAGLVLQPRFLPGFAATIDYFDIRVKKAIGVIGFDTIINQCLDTGDAFFCDRIQRDAQGSLWVSPNGFIVDVNDNIGSLRTKGVDVQASYAREIGALGTMNASIVGTWLKDLKVNPFGDINYDCAGFFGTQCGTPNPEWRHKLRLGFTLPSGIGISGQWRYFSKVKNDARSSDEDLALSPTSPQFFEENLEIKAQSYFDLTLTAKVQDRFNFRLGANNIFDKDPPIGGNQAIGAPFGNGNTYPQVYDSLGRYLFAGVTVDF</sequence>